<feature type="binding site" evidence="13">
    <location>
        <position position="780"/>
    </location>
    <ligand>
        <name>[4Fe-4S] cluster</name>
        <dbReference type="ChEBI" id="CHEBI:49883"/>
        <label>1</label>
    </ligand>
</feature>
<comment type="catalytic activity">
    <reaction evidence="9 10">
        <text>oxidized [flavodoxin] + pyruvate + CoA + 2 H(+) = reduced [flavodoxin] + acetyl-CoA + CO2</text>
        <dbReference type="Rhea" id="RHEA:44140"/>
        <dbReference type="Rhea" id="RHEA-COMP:10622"/>
        <dbReference type="Rhea" id="RHEA-COMP:10623"/>
        <dbReference type="ChEBI" id="CHEBI:15361"/>
        <dbReference type="ChEBI" id="CHEBI:15378"/>
        <dbReference type="ChEBI" id="CHEBI:16526"/>
        <dbReference type="ChEBI" id="CHEBI:57287"/>
        <dbReference type="ChEBI" id="CHEBI:57288"/>
        <dbReference type="ChEBI" id="CHEBI:57618"/>
        <dbReference type="ChEBI" id="CHEBI:58210"/>
    </reaction>
</comment>
<dbReference type="PROSITE" id="PS00198">
    <property type="entry name" value="4FE4S_FER_1"/>
    <property type="match status" value="2"/>
</dbReference>
<protein>
    <recommendedName>
        <fullName evidence="10">Pyruvate-flavodoxin oxidoreductase</fullName>
        <ecNumber evidence="10">1.2.7.-</ecNumber>
    </recommendedName>
</protein>
<dbReference type="GO" id="GO:0005506">
    <property type="term" value="F:iron ion binding"/>
    <property type="evidence" value="ECO:0007669"/>
    <property type="project" value="InterPro"/>
</dbReference>
<sequence length="1200" mass="131894">MNKCSDCVSEHKNIFYQTLSNVSIDMITIDGNGAVASVAFRTSEVIAIYPITPSSTMAEQADAWAGNGLKNVWGDVPRVVEMQSEAGAIGAVHGALQTGALSTSFTSSQGLLLMIPTLYKLAGQLMPFVLHVAARTVATHALSIFGDHSDVMAVRQTGCAMLCASSVQEAQDFALISHIATLQSRVPFIHFFDGFRTSHEINKIAPLADDTIRSLLPQDKIDEHRQRALNPEHPVIRGTSANPDTYFQSREATNPWYDAVYEHVETAMDDFAAATGRQYKPFEFYGHPQAERVIVIMGSAIGTCEEVVEELLSRGEKVGVLKVRLYRPFSAAHLLEVLPESTRAVAVLDRTKEPGAQAEPLYLDVMTALAEAFNRGERETLPRTIGGRYGLSSKEFGPECVLAIFNELSAAKPKPRFTVGIYDDVTNLSLPLVENTLPSEAKLEALFYGLGSDGSVSATKNNIKIIGNSTPWFSQGYFVYDSKKAGGLTVSHLRVSEKPIRSSYLISQADFVGCHQLQFIDKYQMVERLKPGGIFLLNTPYSADEVWSRLPQEVQATLNQKKARFYVVNAAKIARECSLGARINTVMQMAFFHLTQILPGDNALAELQGAIAKSYSSKGQELVERNWQALAMARESLAEVPLQQVDANSPNRPPVVSDAAPDFVKTVTAAMLAGLGDALPVSALPPDGTWPMGTTRWEKRNIAEEIPIWNEELCTQCNHCVAACPHSAIRAKVVSPEAMENAPASLHSLDVKSRDMRGQKYVLQVAPEDCTGCNLCVEVCPAKDRQNPEIKAINMMSRLEHVEEEKVNYDYFLNLPEIDRSKLERIDIRTSQLISPLFEYSGACSGCGETPYIKLLTQLYGDRMLIANATGCSSIYGGNLPSTPYTTDANGRGPAWANSLFEDNAEFGLGFRLTVDQHRQRVMRLLSEFADKLPAELNDALHAEATPEVRREQVAELRKVLANEEGAKELLTDADALVEKSIWLIGGDGWAYDIGFGGLDHVLSLTENVNILVLDTQCYSNTGGQASKATPLGAVTKFGEHGKRKARKDLGVSMMMYGHVYVAQISLGAQLNQTVKAIQEAEAYPGPSLIIAYSPCEEHGYDLALSHDQMRQLTATGFWPLYRFDPRRADEGKLPLALDSRPPSDALAETLLNEQRFRRLNAQQPEVAEQLWKDATADLQKRYNFLAQLAGKVEKPATES</sequence>
<dbReference type="SUPFAM" id="SSF52518">
    <property type="entry name" value="Thiamin diphosphate-binding fold (THDP-binding)"/>
    <property type="match status" value="2"/>
</dbReference>
<dbReference type="FunFam" id="3.30.70.20:FF:000022">
    <property type="entry name" value="Pyruvate:ferredoxin (Flavodoxin) oxidoreductase"/>
    <property type="match status" value="1"/>
</dbReference>
<evidence type="ECO:0000256" key="11">
    <source>
        <dbReference type="PIRSR" id="PIRSR000159-1"/>
    </source>
</evidence>
<feature type="binding site" evidence="11">
    <location>
        <position position="135"/>
    </location>
    <ligand>
        <name>pyruvate</name>
        <dbReference type="ChEBI" id="CHEBI:15361"/>
    </ligand>
</feature>
<dbReference type="InterPro" id="IPR029061">
    <property type="entry name" value="THDP-binding"/>
</dbReference>
<name>A0A564HDC8_9ENTR</name>
<dbReference type="InterPro" id="IPR050722">
    <property type="entry name" value="Pyruvate:ferred/Flavod_OxRd"/>
</dbReference>
<keyword evidence="8 13" id="KW-0411">Iron-sulfur</keyword>
<feature type="binding site" evidence="11">
    <location>
        <position position="52"/>
    </location>
    <ligand>
        <name>pyruvate</name>
        <dbReference type="ChEBI" id="CHEBI:15361"/>
    </ligand>
</feature>
<dbReference type="Pfam" id="PF17147">
    <property type="entry name" value="PFOR_II"/>
    <property type="match status" value="1"/>
</dbReference>
<proteinExistence type="inferred from homology"/>
<dbReference type="SMART" id="SM00890">
    <property type="entry name" value="EKR"/>
    <property type="match status" value="1"/>
</dbReference>
<evidence type="ECO:0000313" key="16">
    <source>
        <dbReference type="Proteomes" id="UP000318370"/>
    </source>
</evidence>
<reference evidence="15 16" key="1">
    <citation type="submission" date="2019-07" db="EMBL/GenBank/DDBJ databases">
        <authorList>
            <person name="Brisse S."/>
            <person name="Rodrigues C."/>
            <person name="Thorpe H."/>
        </authorList>
    </citation>
    <scope>NUCLEOTIDE SEQUENCE [LARGE SCALE GENOMIC DNA]</scope>
    <source>
        <strain evidence="15">SB6408</strain>
    </source>
</reference>
<gene>
    <name evidence="15" type="primary">nifJ</name>
    <name evidence="15" type="ORF">SB6408_00285</name>
</gene>
<keyword evidence="6 10" id="KW-0560">Oxidoreductase</keyword>
<feature type="binding site" evidence="13">
    <location>
        <position position="770"/>
    </location>
    <ligand>
        <name>[4Fe-4S] cluster</name>
        <dbReference type="ChEBI" id="CHEBI:49883"/>
        <label>2</label>
    </ligand>
</feature>
<dbReference type="InterPro" id="IPR037112">
    <property type="entry name" value="Pyrv-flavodox_OxR_EKR_sf"/>
</dbReference>
<feature type="binding site" evidence="13">
    <location>
        <position position="872"/>
    </location>
    <ligand>
        <name>[4Fe-4S] cluster</name>
        <dbReference type="ChEBI" id="CHEBI:49883"/>
        <label>3</label>
    </ligand>
</feature>
<dbReference type="Gene3D" id="3.40.920.10">
    <property type="entry name" value="Pyruvate-ferredoxin oxidoreductase, PFOR, domain III"/>
    <property type="match status" value="1"/>
</dbReference>
<dbReference type="FunFam" id="3.40.50.920:FF:000007">
    <property type="entry name" value="Pyruvate:ferredoxin (Flavodoxin) oxidoreductase"/>
    <property type="match status" value="1"/>
</dbReference>
<dbReference type="InterPro" id="IPR002880">
    <property type="entry name" value="Pyrv_Fd/Flavodoxin_OxRdtase_N"/>
</dbReference>
<feature type="site" description="Important for catalytic activity" evidence="12">
    <location>
        <position position="85"/>
    </location>
</feature>
<dbReference type="InterPro" id="IPR002869">
    <property type="entry name" value="Pyrv_flavodox_OxRed_cen"/>
</dbReference>
<dbReference type="Pfam" id="PF01855">
    <property type="entry name" value="POR_N"/>
    <property type="match status" value="1"/>
</dbReference>
<feature type="site" description="Important for catalytic activity" evidence="12">
    <location>
        <position position="1021"/>
    </location>
</feature>
<dbReference type="FunFam" id="3.40.920.10:FF:000001">
    <property type="entry name" value="Pyruvate:ferredoxin (Flavodoxin) oxidoreductase"/>
    <property type="match status" value="1"/>
</dbReference>
<dbReference type="SUPFAM" id="SSF53323">
    <property type="entry name" value="Pyruvate-ferredoxin oxidoreductase, PFOR, domain III"/>
    <property type="match status" value="1"/>
</dbReference>
<dbReference type="FunFam" id="3.40.50.970:FF:000012">
    <property type="entry name" value="Pyruvate:ferredoxin (Flavodoxin) oxidoreductase"/>
    <property type="match status" value="1"/>
</dbReference>
<feature type="binding site" evidence="11">
    <location>
        <begin position="1016"/>
        <end position="1021"/>
    </location>
    <ligand>
        <name>thiamine diphosphate</name>
        <dbReference type="ChEBI" id="CHEBI:58937"/>
    </ligand>
</feature>
<dbReference type="InterPro" id="IPR017900">
    <property type="entry name" value="4Fe4S_Fe_S_CS"/>
</dbReference>
<dbReference type="InterPro" id="IPR011895">
    <property type="entry name" value="Pyrv_flavodox_OxRed"/>
</dbReference>
<evidence type="ECO:0000259" key="14">
    <source>
        <dbReference type="PROSITE" id="PS51379"/>
    </source>
</evidence>
<evidence type="ECO:0000256" key="8">
    <source>
        <dbReference type="ARBA" id="ARBA00023014"/>
    </source>
</evidence>
<feature type="site" description="Important for catalytic activity" evidence="12">
    <location>
        <position position="52"/>
    </location>
</feature>
<feature type="domain" description="4Fe-4S ferredoxin-type" evidence="14">
    <location>
        <begin position="705"/>
        <end position="734"/>
    </location>
</feature>
<feature type="binding site" evidence="13">
    <location>
        <position position="847"/>
    </location>
    <ligand>
        <name>[4Fe-4S] cluster</name>
        <dbReference type="ChEBI" id="CHEBI:49883"/>
        <label>3</label>
    </ligand>
</feature>
<evidence type="ECO:0000256" key="7">
    <source>
        <dbReference type="ARBA" id="ARBA00023004"/>
    </source>
</evidence>
<feature type="domain" description="4Fe-4S ferredoxin-type" evidence="14">
    <location>
        <begin position="761"/>
        <end position="790"/>
    </location>
</feature>
<accession>A0A564HDC8</accession>
<dbReference type="InterPro" id="IPR017896">
    <property type="entry name" value="4Fe4S_Fe-S-bd"/>
</dbReference>
<dbReference type="PANTHER" id="PTHR32154:SF0">
    <property type="entry name" value="PYRUVATE-FLAVODOXIN OXIDOREDUCTASE-RELATED"/>
    <property type="match status" value="1"/>
</dbReference>
<feature type="binding site" evidence="13">
    <location>
        <position position="714"/>
    </location>
    <ligand>
        <name>[4Fe-4S] cluster</name>
        <dbReference type="ChEBI" id="CHEBI:49883"/>
        <label>1</label>
    </ligand>
</feature>
<dbReference type="NCBIfam" id="TIGR02176">
    <property type="entry name" value="pyruv_ox_red"/>
    <property type="match status" value="1"/>
</dbReference>
<dbReference type="PROSITE" id="PS51379">
    <property type="entry name" value="4FE4S_FER_2"/>
    <property type="match status" value="2"/>
</dbReference>
<feature type="binding site" evidence="13">
    <location>
        <position position="1096"/>
    </location>
    <ligand>
        <name>[4Fe-4S] cluster</name>
        <dbReference type="ChEBI" id="CHEBI:49883"/>
        <label>3</label>
    </ligand>
</feature>
<dbReference type="InterPro" id="IPR019752">
    <property type="entry name" value="Pyrv/ketoisovalerate_OxRed_cat"/>
</dbReference>
<comment type="function">
    <text evidence="10">Oxidoreductase required for the transfer of electrons from pyruvate to flavodoxin.</text>
</comment>
<dbReference type="InterPro" id="IPR009014">
    <property type="entry name" value="Transketo_C/PFOR_II"/>
</dbReference>
<organism evidence="15 16">
    <name type="scientific">Klebsiella spallanzanii</name>
    <dbReference type="NCBI Taxonomy" id="2587528"/>
    <lineage>
        <taxon>Bacteria</taxon>
        <taxon>Pseudomonadati</taxon>
        <taxon>Pseudomonadota</taxon>
        <taxon>Gammaproteobacteria</taxon>
        <taxon>Enterobacterales</taxon>
        <taxon>Enterobacteriaceae</taxon>
        <taxon>Klebsiella/Raoultella group</taxon>
        <taxon>Klebsiella</taxon>
    </lineage>
</organism>
<evidence type="ECO:0000256" key="1">
    <source>
        <dbReference type="ARBA" id="ARBA00009032"/>
    </source>
</evidence>
<feature type="binding site" evidence="11">
    <location>
        <position position="849"/>
    </location>
    <ligand>
        <name>thiamine diphosphate</name>
        <dbReference type="ChEBI" id="CHEBI:58937"/>
    </ligand>
</feature>
<keyword evidence="7 13" id="KW-0408">Iron</keyword>
<dbReference type="Gene3D" id="3.30.70.20">
    <property type="match status" value="1"/>
</dbReference>
<dbReference type="Gene3D" id="4.10.780.10">
    <property type="entry name" value="Pyruvate-flavodoxin oxidoreductase, EKR domain"/>
    <property type="match status" value="1"/>
</dbReference>
<dbReference type="InterPro" id="IPR019456">
    <property type="entry name" value="Pyrv-flavodox_OxRtase_EKR"/>
</dbReference>
<dbReference type="Pfam" id="PF10371">
    <property type="entry name" value="EKR"/>
    <property type="match status" value="1"/>
</dbReference>
<keyword evidence="4 13" id="KW-0479">Metal-binding</keyword>
<evidence type="ECO:0000256" key="2">
    <source>
        <dbReference type="ARBA" id="ARBA00022448"/>
    </source>
</evidence>
<evidence type="ECO:0000256" key="6">
    <source>
        <dbReference type="ARBA" id="ARBA00023002"/>
    </source>
</evidence>
<dbReference type="EC" id="1.2.7.-" evidence="10"/>
<dbReference type="CDD" id="cd03377">
    <property type="entry name" value="TPP_PFOR_PNO"/>
    <property type="match status" value="1"/>
</dbReference>
<dbReference type="SUPFAM" id="SSF52922">
    <property type="entry name" value="TK C-terminal domain-like"/>
    <property type="match status" value="1"/>
</dbReference>
<evidence type="ECO:0000256" key="3">
    <source>
        <dbReference type="ARBA" id="ARBA00022485"/>
    </source>
</evidence>
<keyword evidence="15" id="KW-0670">Pyruvate</keyword>
<keyword evidence="5 10" id="KW-0249">Electron transport</keyword>
<dbReference type="FunFam" id="3.40.50.970:FF:000047">
    <property type="entry name" value="Probable pyruvate-flavodoxin oxidoreductase"/>
    <property type="match status" value="1"/>
</dbReference>
<evidence type="ECO:0000256" key="5">
    <source>
        <dbReference type="ARBA" id="ARBA00022982"/>
    </source>
</evidence>
<feature type="binding site" evidence="13">
    <location>
        <position position="724"/>
    </location>
    <ligand>
        <name>[4Fe-4S] cluster</name>
        <dbReference type="ChEBI" id="CHEBI:49883"/>
        <label>2</label>
    </ligand>
</feature>
<dbReference type="PIRSF" id="PIRSF000159">
    <property type="entry name" value="NifJ"/>
    <property type="match status" value="1"/>
</dbReference>
<dbReference type="GO" id="GO:0022900">
    <property type="term" value="P:electron transport chain"/>
    <property type="evidence" value="ECO:0007669"/>
    <property type="project" value="InterPro"/>
</dbReference>
<feature type="binding site" evidence="13">
    <location>
        <position position="717"/>
    </location>
    <ligand>
        <name>[4Fe-4S] cluster</name>
        <dbReference type="ChEBI" id="CHEBI:49883"/>
        <label>1</label>
    </ligand>
</feature>
<evidence type="ECO:0000256" key="9">
    <source>
        <dbReference type="ARBA" id="ARBA00048963"/>
    </source>
</evidence>
<evidence type="ECO:0000256" key="10">
    <source>
        <dbReference type="PIRNR" id="PIRNR000159"/>
    </source>
</evidence>
<dbReference type="EMBL" id="CABGHF010000001">
    <property type="protein sequence ID" value="VUS30309.1"/>
    <property type="molecule type" value="Genomic_DNA"/>
</dbReference>
<feature type="binding site" evidence="13">
    <location>
        <position position="773"/>
    </location>
    <ligand>
        <name>[4Fe-4S] cluster</name>
        <dbReference type="ChEBI" id="CHEBI:49883"/>
        <label>2</label>
    </ligand>
</feature>
<dbReference type="PANTHER" id="PTHR32154">
    <property type="entry name" value="PYRUVATE-FLAVODOXIN OXIDOREDUCTASE-RELATED"/>
    <property type="match status" value="1"/>
</dbReference>
<dbReference type="GO" id="GO:0016903">
    <property type="term" value="F:oxidoreductase activity, acting on the aldehyde or oxo group of donors"/>
    <property type="evidence" value="ECO:0007669"/>
    <property type="project" value="InterPro"/>
</dbReference>
<dbReference type="Pfam" id="PF01558">
    <property type="entry name" value="POR"/>
    <property type="match status" value="1"/>
</dbReference>
<dbReference type="FunFam" id="4.10.780.10:FF:000001">
    <property type="entry name" value="Probable pyruvate-flavodoxin oxidoreductase"/>
    <property type="match status" value="1"/>
</dbReference>
<feature type="binding site" evidence="13">
    <location>
        <position position="720"/>
    </location>
    <ligand>
        <name>[4Fe-4S] cluster</name>
        <dbReference type="ChEBI" id="CHEBI:49883"/>
        <label>1</label>
    </ligand>
</feature>
<dbReference type="InterPro" id="IPR033412">
    <property type="entry name" value="PFOR_II"/>
</dbReference>
<dbReference type="GO" id="GO:0051539">
    <property type="term" value="F:4 iron, 4 sulfur cluster binding"/>
    <property type="evidence" value="ECO:0007669"/>
    <property type="project" value="UniProtKB-KW"/>
</dbReference>
<evidence type="ECO:0000256" key="12">
    <source>
        <dbReference type="PIRSR" id="PIRSR000159-2"/>
    </source>
</evidence>
<keyword evidence="2 10" id="KW-0813">Transport</keyword>
<dbReference type="Pfam" id="PF12838">
    <property type="entry name" value="Fer4_7"/>
    <property type="match status" value="1"/>
</dbReference>
<dbReference type="AlphaFoldDB" id="A0A564HDC8"/>
<feature type="binding site" evidence="13">
    <location>
        <position position="844"/>
    </location>
    <ligand>
        <name>[4Fe-4S] cluster</name>
        <dbReference type="ChEBI" id="CHEBI:49883"/>
        <label>3</label>
    </ligand>
</feature>
<feature type="binding site" evidence="11">
    <location>
        <position position="872"/>
    </location>
    <ligand>
        <name>thiamine diphosphate</name>
        <dbReference type="ChEBI" id="CHEBI:58937"/>
    </ligand>
</feature>
<feature type="site" description="Important for catalytic activity" evidence="12">
    <location>
        <position position="135"/>
    </location>
</feature>
<keyword evidence="3 13" id="KW-0004">4Fe-4S</keyword>
<feature type="binding site" evidence="13">
    <location>
        <position position="776"/>
    </location>
    <ligand>
        <name>[4Fe-4S] cluster</name>
        <dbReference type="ChEBI" id="CHEBI:49883"/>
        <label>2</label>
    </ligand>
</feature>
<dbReference type="SUPFAM" id="SSF54862">
    <property type="entry name" value="4Fe-4S ferredoxins"/>
    <property type="match status" value="1"/>
</dbReference>
<evidence type="ECO:0000313" key="15">
    <source>
        <dbReference type="EMBL" id="VUS30309.1"/>
    </source>
</evidence>
<dbReference type="GO" id="GO:0006979">
    <property type="term" value="P:response to oxidative stress"/>
    <property type="evidence" value="ECO:0007669"/>
    <property type="project" value="TreeGrafter"/>
</dbReference>
<dbReference type="CDD" id="cd07034">
    <property type="entry name" value="TPP_PYR_PFOR_IOR-alpha_like"/>
    <property type="match status" value="1"/>
</dbReference>
<comment type="similarity">
    <text evidence="1 10">Belongs to the pyruvate:ferredoxin/flavodoxin oxidoreductase family.</text>
</comment>
<dbReference type="Gene3D" id="3.40.50.970">
    <property type="match status" value="2"/>
</dbReference>
<dbReference type="Proteomes" id="UP000318370">
    <property type="component" value="Unassembled WGS sequence"/>
</dbReference>
<feature type="binding site" evidence="11">
    <location>
        <begin position="987"/>
        <end position="990"/>
    </location>
    <ligand>
        <name>thiamine diphosphate</name>
        <dbReference type="ChEBI" id="CHEBI:58937"/>
    </ligand>
</feature>
<comment type="cofactor">
    <cofactor evidence="13">
        <name>[4Fe-4S] cluster</name>
        <dbReference type="ChEBI" id="CHEBI:49883"/>
    </cofactor>
    <text evidence="13">Binds 3 [4Fe-4S] clusters per subunit.</text>
</comment>
<evidence type="ECO:0000256" key="13">
    <source>
        <dbReference type="PIRSR" id="PIRSR000159-50"/>
    </source>
</evidence>
<evidence type="ECO:0000256" key="4">
    <source>
        <dbReference type="ARBA" id="ARBA00022723"/>
    </source>
</evidence>
<feature type="binding site" evidence="11">
    <location>
        <position position="85"/>
    </location>
    <ligand>
        <name>thiamine diphosphate</name>
        <dbReference type="ChEBI" id="CHEBI:58937"/>
    </ligand>
</feature>
<dbReference type="Gene3D" id="3.40.50.920">
    <property type="match status" value="1"/>
</dbReference>